<feature type="compositionally biased region" description="Low complexity" evidence="1">
    <location>
        <begin position="12"/>
        <end position="30"/>
    </location>
</feature>
<proteinExistence type="predicted"/>
<feature type="region of interest" description="Disordered" evidence="1">
    <location>
        <begin position="158"/>
        <end position="195"/>
    </location>
</feature>
<organism evidence="2 3">
    <name type="scientific">Lucilia cuprina</name>
    <name type="common">Green bottle fly</name>
    <name type="synonym">Australian sheep blowfly</name>
    <dbReference type="NCBI Taxonomy" id="7375"/>
    <lineage>
        <taxon>Eukaryota</taxon>
        <taxon>Metazoa</taxon>
        <taxon>Ecdysozoa</taxon>
        <taxon>Arthropoda</taxon>
        <taxon>Hexapoda</taxon>
        <taxon>Insecta</taxon>
        <taxon>Pterygota</taxon>
        <taxon>Neoptera</taxon>
        <taxon>Endopterygota</taxon>
        <taxon>Diptera</taxon>
        <taxon>Brachycera</taxon>
        <taxon>Muscomorpha</taxon>
        <taxon>Oestroidea</taxon>
        <taxon>Calliphoridae</taxon>
        <taxon>Luciliinae</taxon>
        <taxon>Lucilia</taxon>
    </lineage>
</organism>
<dbReference type="OMA" id="DPWRELM"/>
<feature type="compositionally biased region" description="Polar residues" evidence="1">
    <location>
        <begin position="1"/>
        <end position="11"/>
    </location>
</feature>
<protein>
    <submittedName>
        <fullName evidence="2">Uncharacterized protein</fullName>
    </submittedName>
</protein>
<evidence type="ECO:0000313" key="3">
    <source>
        <dbReference type="Proteomes" id="UP000037069"/>
    </source>
</evidence>
<gene>
    <name evidence="2" type="ORF">FF38_05767</name>
</gene>
<dbReference type="OrthoDB" id="8067710at2759"/>
<feature type="region of interest" description="Disordered" evidence="1">
    <location>
        <begin position="1"/>
        <end position="60"/>
    </location>
</feature>
<name>A0A0L0C8J7_LUCCU</name>
<dbReference type="InterPro" id="IPR028265">
    <property type="entry name" value="TTDN1/SICKLE"/>
</dbReference>
<feature type="region of interest" description="Disordered" evidence="1">
    <location>
        <begin position="80"/>
        <end position="126"/>
    </location>
</feature>
<dbReference type="AlphaFoldDB" id="A0A0L0C8J7"/>
<comment type="caution">
    <text evidence="2">The sequence shown here is derived from an EMBL/GenBank/DDBJ whole genome shotgun (WGS) entry which is preliminary data.</text>
</comment>
<dbReference type="Pfam" id="PF15502">
    <property type="entry name" value="MPLKIP"/>
    <property type="match status" value="1"/>
</dbReference>
<feature type="compositionally biased region" description="Low complexity" evidence="1">
    <location>
        <begin position="80"/>
        <end position="97"/>
    </location>
</feature>
<sequence length="195" mass="22909">MSTPRKNFNYNSPYSKPQQQYPSQSQDYISLDMGGPTKNNTNTSANDSNLNEKTPGHYNGKFYQQHNSNYKANRRHQFNNNYNQHNNRQQQFNTPQQQHHHQRFHPRHSNERQHFQQKQNHHHNHAKANNQSIEAYCHPSMLEDPWFELMQRLQSLEKSKITVKDMTPPKDSTPPPDSHSTTESDNDEVNSAASD</sequence>
<keyword evidence="3" id="KW-1185">Reference proteome</keyword>
<reference evidence="2 3" key="1">
    <citation type="journal article" date="2015" name="Nat. Commun.">
        <title>Lucilia cuprina genome unlocks parasitic fly biology to underpin future interventions.</title>
        <authorList>
            <person name="Anstead C.A."/>
            <person name="Korhonen P.K."/>
            <person name="Young N.D."/>
            <person name="Hall R.S."/>
            <person name="Jex A.R."/>
            <person name="Murali S.C."/>
            <person name="Hughes D.S."/>
            <person name="Lee S.F."/>
            <person name="Perry T."/>
            <person name="Stroehlein A.J."/>
            <person name="Ansell B.R."/>
            <person name="Breugelmans B."/>
            <person name="Hofmann A."/>
            <person name="Qu J."/>
            <person name="Dugan S."/>
            <person name="Lee S.L."/>
            <person name="Chao H."/>
            <person name="Dinh H."/>
            <person name="Han Y."/>
            <person name="Doddapaneni H.V."/>
            <person name="Worley K.C."/>
            <person name="Muzny D.M."/>
            <person name="Ioannidis P."/>
            <person name="Waterhouse R.M."/>
            <person name="Zdobnov E.M."/>
            <person name="James P.J."/>
            <person name="Bagnall N.H."/>
            <person name="Kotze A.C."/>
            <person name="Gibbs R.A."/>
            <person name="Richards S."/>
            <person name="Batterham P."/>
            <person name="Gasser R.B."/>
        </authorList>
    </citation>
    <scope>NUCLEOTIDE SEQUENCE [LARGE SCALE GENOMIC DNA]</scope>
    <source>
        <strain evidence="2 3">LS</strain>
        <tissue evidence="2">Full body</tissue>
    </source>
</reference>
<feature type="compositionally biased region" description="Polar residues" evidence="1">
    <location>
        <begin position="37"/>
        <end position="52"/>
    </location>
</feature>
<feature type="compositionally biased region" description="Basic residues" evidence="1">
    <location>
        <begin position="98"/>
        <end position="107"/>
    </location>
</feature>
<dbReference type="EMBL" id="JRES01000760">
    <property type="protein sequence ID" value="KNC28570.1"/>
    <property type="molecule type" value="Genomic_DNA"/>
</dbReference>
<evidence type="ECO:0000256" key="1">
    <source>
        <dbReference type="SAM" id="MobiDB-lite"/>
    </source>
</evidence>
<accession>A0A0L0C8J7</accession>
<dbReference type="Proteomes" id="UP000037069">
    <property type="component" value="Unassembled WGS sequence"/>
</dbReference>
<evidence type="ECO:0000313" key="2">
    <source>
        <dbReference type="EMBL" id="KNC28570.1"/>
    </source>
</evidence>